<organism evidence="1 2">
    <name type="scientific">Dyadobacter jiangsuensis</name>
    <dbReference type="NCBI Taxonomy" id="1591085"/>
    <lineage>
        <taxon>Bacteria</taxon>
        <taxon>Pseudomonadati</taxon>
        <taxon>Bacteroidota</taxon>
        <taxon>Cytophagia</taxon>
        <taxon>Cytophagales</taxon>
        <taxon>Spirosomataceae</taxon>
        <taxon>Dyadobacter</taxon>
    </lineage>
</organism>
<dbReference type="AlphaFoldDB" id="A0A2P8G1Y8"/>
<proteinExistence type="predicted"/>
<evidence type="ECO:0000313" key="1">
    <source>
        <dbReference type="EMBL" id="PSL27895.1"/>
    </source>
</evidence>
<evidence type="ECO:0000313" key="2">
    <source>
        <dbReference type="Proteomes" id="UP000241964"/>
    </source>
</evidence>
<protein>
    <submittedName>
        <fullName evidence="1">Uncharacterized protein</fullName>
    </submittedName>
</protein>
<reference evidence="1 2" key="1">
    <citation type="submission" date="2018-03" db="EMBL/GenBank/DDBJ databases">
        <title>Genomic Encyclopedia of Archaeal and Bacterial Type Strains, Phase II (KMG-II): from individual species to whole genera.</title>
        <authorList>
            <person name="Goeker M."/>
        </authorList>
    </citation>
    <scope>NUCLEOTIDE SEQUENCE [LARGE SCALE GENOMIC DNA]</scope>
    <source>
        <strain evidence="1 2">DSM 29057</strain>
    </source>
</reference>
<comment type="caution">
    <text evidence="1">The sequence shown here is derived from an EMBL/GenBank/DDBJ whole genome shotgun (WGS) entry which is preliminary data.</text>
</comment>
<name>A0A2P8G1Y8_9BACT</name>
<dbReference type="RefSeq" id="WP_146151558.1">
    <property type="nucleotide sequence ID" value="NZ_PYAS01000007.1"/>
</dbReference>
<dbReference type="EMBL" id="PYAS01000007">
    <property type="protein sequence ID" value="PSL27895.1"/>
    <property type="molecule type" value="Genomic_DNA"/>
</dbReference>
<accession>A0A2P8G1Y8</accession>
<dbReference type="Proteomes" id="UP000241964">
    <property type="component" value="Unassembled WGS sequence"/>
</dbReference>
<gene>
    <name evidence="1" type="ORF">CLV60_107160</name>
</gene>
<keyword evidence="2" id="KW-1185">Reference proteome</keyword>
<sequence length="188" mass="22087">MHEGLNLLKPYSYWETQSGGEVSYRFSTTTSVEYSCYFLDASGYFENYPAIARNVVTFGFRVVQPTPFFRPQYDIRIRDTIFDILYKSTLLHPERSIFIMFDTRDRRPRHRKVVFGKWFKEFCAISNLRITRLSLTIPSDDDYSNVHICLFVPSSSPDLISIKHAFIDIRDELISKGYPPSTDYQCKE</sequence>
<dbReference type="OrthoDB" id="955741at2"/>